<dbReference type="Proteomes" id="UP000887565">
    <property type="component" value="Unplaced"/>
</dbReference>
<evidence type="ECO:0000313" key="3">
    <source>
        <dbReference type="WBParaSite" id="nRc.2.0.1.t31704-RA"/>
    </source>
</evidence>
<proteinExistence type="predicted"/>
<keyword evidence="2" id="KW-1185">Reference proteome</keyword>
<organism evidence="2 3">
    <name type="scientific">Romanomermis culicivorax</name>
    <name type="common">Nematode worm</name>
    <dbReference type="NCBI Taxonomy" id="13658"/>
    <lineage>
        <taxon>Eukaryota</taxon>
        <taxon>Metazoa</taxon>
        <taxon>Ecdysozoa</taxon>
        <taxon>Nematoda</taxon>
        <taxon>Enoplea</taxon>
        <taxon>Dorylaimia</taxon>
        <taxon>Mermithida</taxon>
        <taxon>Mermithoidea</taxon>
        <taxon>Mermithidae</taxon>
        <taxon>Romanomermis</taxon>
    </lineage>
</organism>
<name>A0A915K072_ROMCU</name>
<reference evidence="3" key="1">
    <citation type="submission" date="2022-11" db="UniProtKB">
        <authorList>
            <consortium name="WormBaseParasite"/>
        </authorList>
    </citation>
    <scope>IDENTIFICATION</scope>
</reference>
<evidence type="ECO:0000256" key="1">
    <source>
        <dbReference type="SAM" id="MobiDB-lite"/>
    </source>
</evidence>
<dbReference type="WBParaSite" id="nRc.2.0.1.t31704-RA">
    <property type="protein sequence ID" value="nRc.2.0.1.t31704-RA"/>
    <property type="gene ID" value="nRc.2.0.1.g31704"/>
</dbReference>
<evidence type="ECO:0000313" key="2">
    <source>
        <dbReference type="Proteomes" id="UP000887565"/>
    </source>
</evidence>
<protein>
    <submittedName>
        <fullName evidence="3">Uncharacterized protein</fullName>
    </submittedName>
</protein>
<feature type="compositionally biased region" description="Basic and acidic residues" evidence="1">
    <location>
        <begin position="8"/>
        <end position="24"/>
    </location>
</feature>
<dbReference type="AlphaFoldDB" id="A0A915K072"/>
<accession>A0A915K072</accession>
<sequence>MLKFVKNRKSEKLPESTRKMEENCTPHSTALGYEKGFHKKLMNPHDREIENFGRKNANLPLLYKADKHNFDLPETSAPQKTS</sequence>
<feature type="region of interest" description="Disordered" evidence="1">
    <location>
        <begin position="1"/>
        <end position="37"/>
    </location>
</feature>